<dbReference type="Gene3D" id="3.40.640.10">
    <property type="entry name" value="Type I PLP-dependent aspartate aminotransferase-like (Major domain)"/>
    <property type="match status" value="1"/>
</dbReference>
<dbReference type="GO" id="GO:0006567">
    <property type="term" value="P:L-threonine catabolic process"/>
    <property type="evidence" value="ECO:0007669"/>
    <property type="project" value="TreeGrafter"/>
</dbReference>
<comment type="cofactor">
    <cofactor evidence="1">
        <name>pyridoxal 5'-phosphate</name>
        <dbReference type="ChEBI" id="CHEBI:597326"/>
    </cofactor>
</comment>
<dbReference type="InterPro" id="IPR001597">
    <property type="entry name" value="ArAA_b-elim_lyase/Thr_aldolase"/>
</dbReference>
<name>A0A0N5A0G1_PARTI</name>
<evidence type="ECO:0000256" key="1">
    <source>
        <dbReference type="ARBA" id="ARBA00001933"/>
    </source>
</evidence>
<dbReference type="NCBIfam" id="NF041359">
    <property type="entry name" value="GntG_guanitoxin"/>
    <property type="match status" value="1"/>
</dbReference>
<dbReference type="PANTHER" id="PTHR48097">
    <property type="entry name" value="L-THREONINE ALDOLASE-RELATED"/>
    <property type="match status" value="1"/>
</dbReference>
<keyword evidence="7" id="KW-1185">Reference proteome</keyword>
<dbReference type="InterPro" id="IPR015424">
    <property type="entry name" value="PyrdxlP-dep_Trfase"/>
</dbReference>
<dbReference type="STRING" id="131310.A0A0N5A0G1"/>
<keyword evidence="3" id="KW-0663">Pyridoxal phosphate</keyword>
<reference evidence="8" key="1">
    <citation type="submission" date="2017-02" db="UniProtKB">
        <authorList>
            <consortium name="WormBaseParasite"/>
        </authorList>
    </citation>
    <scope>IDENTIFICATION</scope>
</reference>
<evidence type="ECO:0000259" key="6">
    <source>
        <dbReference type="Pfam" id="PF01212"/>
    </source>
</evidence>
<dbReference type="AlphaFoldDB" id="A0A0N5A0G1"/>
<dbReference type="Proteomes" id="UP000038045">
    <property type="component" value="Unplaced"/>
</dbReference>
<dbReference type="InterPro" id="IPR023603">
    <property type="entry name" value="Low_specificity_L-TA-like"/>
</dbReference>
<dbReference type="Pfam" id="PF01212">
    <property type="entry name" value="Beta_elim_lyase"/>
    <property type="match status" value="1"/>
</dbReference>
<dbReference type="InterPro" id="IPR015421">
    <property type="entry name" value="PyrdxlP-dep_Trfase_major"/>
</dbReference>
<evidence type="ECO:0000256" key="5">
    <source>
        <dbReference type="PIRSR" id="PIRSR017617-1"/>
    </source>
</evidence>
<dbReference type="GO" id="GO:0006545">
    <property type="term" value="P:glycine biosynthetic process"/>
    <property type="evidence" value="ECO:0007669"/>
    <property type="project" value="TreeGrafter"/>
</dbReference>
<organism evidence="7 8">
    <name type="scientific">Parastrongyloides trichosuri</name>
    <name type="common">Possum-specific nematode worm</name>
    <dbReference type="NCBI Taxonomy" id="131310"/>
    <lineage>
        <taxon>Eukaryota</taxon>
        <taxon>Metazoa</taxon>
        <taxon>Ecdysozoa</taxon>
        <taxon>Nematoda</taxon>
        <taxon>Chromadorea</taxon>
        <taxon>Rhabditida</taxon>
        <taxon>Tylenchina</taxon>
        <taxon>Panagrolaimomorpha</taxon>
        <taxon>Strongyloidoidea</taxon>
        <taxon>Strongyloididae</taxon>
        <taxon>Parastrongyloides</taxon>
    </lineage>
</organism>
<evidence type="ECO:0000256" key="3">
    <source>
        <dbReference type="ARBA" id="ARBA00022898"/>
    </source>
</evidence>
<dbReference type="FunFam" id="3.40.640.10:FF:000030">
    <property type="entry name" value="Low-specificity L-threonine aldolase"/>
    <property type="match status" value="1"/>
</dbReference>
<dbReference type="GO" id="GO:0005829">
    <property type="term" value="C:cytosol"/>
    <property type="evidence" value="ECO:0007669"/>
    <property type="project" value="TreeGrafter"/>
</dbReference>
<proteinExistence type="inferred from homology"/>
<protein>
    <submittedName>
        <fullName evidence="8">Beta_elim_lyase domain-containing protein</fullName>
    </submittedName>
</protein>
<evidence type="ECO:0000313" key="7">
    <source>
        <dbReference type="Proteomes" id="UP000038045"/>
    </source>
</evidence>
<evidence type="ECO:0000313" key="8">
    <source>
        <dbReference type="WBParaSite" id="PTRK_0001490900.1"/>
    </source>
</evidence>
<dbReference type="PANTHER" id="PTHR48097:SF9">
    <property type="entry name" value="L-THREONINE ALDOLASE"/>
    <property type="match status" value="1"/>
</dbReference>
<keyword evidence="4" id="KW-0456">Lyase</keyword>
<sequence length="387" mass="43404">MRLFCIKILKIATKESKFVSQIKTMYTKLGFSGDDKNIIDLRSDTVTKPCDEMRKLMGNAIVGDDVYGEDRTVNELERKCAKYFGKEASLFVTSGTLANLLAVMAHCPPGSEIIVGNHQHIHKWEQGNYARYGGISAAVITNNPDGTMDLDKIKNAIRDSTDIHSPITRLICVENTHNFAGGIAIPKSYFTEVKKIANEHNIPVHLDGARIFNAAVKLNLTPKELVEDVDSLMMCFSKGLGAPIGSILIGNKDFIERARRLRKGLGGGWRQAGHIAAAALYAFEIGIETVKKDHQRVEYLISKFQEISNKYKIGDKIRVQDTSATNMILLVCEKPFTPEQVITHFEKNNILAMEFDSKRIRMIIHRNINDEAIQHIINCFETFVSTF</sequence>
<comment type="similarity">
    <text evidence="2">Belongs to the threonine aldolase family.</text>
</comment>
<dbReference type="Gene3D" id="3.90.1150.10">
    <property type="entry name" value="Aspartate Aminotransferase, domain 1"/>
    <property type="match status" value="1"/>
</dbReference>
<evidence type="ECO:0000256" key="4">
    <source>
        <dbReference type="ARBA" id="ARBA00023239"/>
    </source>
</evidence>
<dbReference type="SUPFAM" id="SSF53383">
    <property type="entry name" value="PLP-dependent transferases"/>
    <property type="match status" value="1"/>
</dbReference>
<dbReference type="GO" id="GO:0008732">
    <property type="term" value="F:L-allo-threonine aldolase activity"/>
    <property type="evidence" value="ECO:0007669"/>
    <property type="project" value="TreeGrafter"/>
</dbReference>
<feature type="domain" description="Aromatic amino acid beta-eliminating lyase/threonine aldolase" evidence="6">
    <location>
        <begin position="40"/>
        <end position="309"/>
    </location>
</feature>
<dbReference type="WBParaSite" id="PTRK_0001490900.1">
    <property type="protein sequence ID" value="PTRK_0001490900.1"/>
    <property type="gene ID" value="PTRK_0001490900"/>
</dbReference>
<dbReference type="InterPro" id="IPR015422">
    <property type="entry name" value="PyrdxlP-dep_Trfase_small"/>
</dbReference>
<accession>A0A0N5A0G1</accession>
<dbReference type="PIRSF" id="PIRSF017617">
    <property type="entry name" value="Thr_aldolase"/>
    <property type="match status" value="1"/>
</dbReference>
<feature type="modified residue" description="N6-(pyridoxal phosphate)lysine" evidence="5">
    <location>
        <position position="238"/>
    </location>
</feature>
<evidence type="ECO:0000256" key="2">
    <source>
        <dbReference type="ARBA" id="ARBA00006966"/>
    </source>
</evidence>